<dbReference type="EMBL" id="CP108110">
    <property type="protein sequence ID" value="WUQ86685.1"/>
    <property type="molecule type" value="Genomic_DNA"/>
</dbReference>
<evidence type="ECO:0000259" key="3">
    <source>
        <dbReference type="Pfam" id="PF13581"/>
    </source>
</evidence>
<keyword evidence="4" id="KW-0547">Nucleotide-binding</keyword>
<dbReference type="CDD" id="cd16936">
    <property type="entry name" value="HATPase_RsbW-like"/>
    <property type="match status" value="1"/>
</dbReference>
<dbReference type="InterPro" id="IPR003594">
    <property type="entry name" value="HATPase_dom"/>
</dbReference>
<keyword evidence="5" id="KW-1185">Reference proteome</keyword>
<feature type="region of interest" description="Disordered" evidence="2">
    <location>
        <begin position="1"/>
        <end position="26"/>
    </location>
</feature>
<dbReference type="RefSeq" id="WP_328957278.1">
    <property type="nucleotide sequence ID" value="NZ_CP108110.1"/>
</dbReference>
<sequence>MSSCNSSPSPSPSASLSAWLPRSRRSPGEARRLLEKLLTDAPGGERFADAGQLLVSELVTNAVLHGTPMGRRVQLVLDVDRRRLRIEVHDARGERGPVLRAASGEDESGRGLALVKVLSQRWGCCPRDGVGKIVWVEIAP</sequence>
<evidence type="ECO:0000313" key="4">
    <source>
        <dbReference type="EMBL" id="WUQ86685.1"/>
    </source>
</evidence>
<evidence type="ECO:0000256" key="2">
    <source>
        <dbReference type="SAM" id="MobiDB-lite"/>
    </source>
</evidence>
<dbReference type="InterPro" id="IPR050267">
    <property type="entry name" value="Anti-sigma-factor_SerPK"/>
</dbReference>
<dbReference type="GO" id="GO:0005524">
    <property type="term" value="F:ATP binding"/>
    <property type="evidence" value="ECO:0007669"/>
    <property type="project" value="UniProtKB-KW"/>
</dbReference>
<organism evidence="4 5">
    <name type="scientific">Kitasatospora purpeofusca</name>
    <dbReference type="NCBI Taxonomy" id="67352"/>
    <lineage>
        <taxon>Bacteria</taxon>
        <taxon>Bacillati</taxon>
        <taxon>Actinomycetota</taxon>
        <taxon>Actinomycetes</taxon>
        <taxon>Kitasatosporales</taxon>
        <taxon>Streptomycetaceae</taxon>
        <taxon>Kitasatospora</taxon>
    </lineage>
</organism>
<accession>A0ABZ1U888</accession>
<keyword evidence="1" id="KW-0418">Kinase</keyword>
<dbReference type="Gene3D" id="3.30.565.10">
    <property type="entry name" value="Histidine kinase-like ATPase, C-terminal domain"/>
    <property type="match status" value="1"/>
</dbReference>
<evidence type="ECO:0000313" key="5">
    <source>
        <dbReference type="Proteomes" id="UP001432222"/>
    </source>
</evidence>
<dbReference type="SUPFAM" id="SSF55874">
    <property type="entry name" value="ATPase domain of HSP90 chaperone/DNA topoisomerase II/histidine kinase"/>
    <property type="match status" value="1"/>
</dbReference>
<keyword evidence="4" id="KW-0067">ATP-binding</keyword>
<reference evidence="4" key="1">
    <citation type="submission" date="2022-10" db="EMBL/GenBank/DDBJ databases">
        <title>The complete genomes of actinobacterial strains from the NBC collection.</title>
        <authorList>
            <person name="Joergensen T.S."/>
            <person name="Alvarez Arevalo M."/>
            <person name="Sterndorff E.B."/>
            <person name="Faurdal D."/>
            <person name="Vuksanovic O."/>
            <person name="Mourched A.-S."/>
            <person name="Charusanti P."/>
            <person name="Shaw S."/>
            <person name="Blin K."/>
            <person name="Weber T."/>
        </authorList>
    </citation>
    <scope>NUCLEOTIDE SEQUENCE</scope>
    <source>
        <strain evidence="4">NBC_00222</strain>
    </source>
</reference>
<dbReference type="Proteomes" id="UP001432222">
    <property type="component" value="Chromosome"/>
</dbReference>
<dbReference type="PANTHER" id="PTHR35526:SF3">
    <property type="entry name" value="ANTI-SIGMA-F FACTOR RSBW"/>
    <property type="match status" value="1"/>
</dbReference>
<keyword evidence="1" id="KW-0808">Transferase</keyword>
<feature type="compositionally biased region" description="Low complexity" evidence="2">
    <location>
        <begin position="1"/>
        <end position="21"/>
    </location>
</feature>
<evidence type="ECO:0000256" key="1">
    <source>
        <dbReference type="ARBA" id="ARBA00022527"/>
    </source>
</evidence>
<gene>
    <name evidence="4" type="ORF">OHA16_29225</name>
</gene>
<dbReference type="PANTHER" id="PTHR35526">
    <property type="entry name" value="ANTI-SIGMA-F FACTOR RSBW-RELATED"/>
    <property type="match status" value="1"/>
</dbReference>
<dbReference type="Pfam" id="PF13581">
    <property type="entry name" value="HATPase_c_2"/>
    <property type="match status" value="1"/>
</dbReference>
<proteinExistence type="predicted"/>
<dbReference type="InterPro" id="IPR036890">
    <property type="entry name" value="HATPase_C_sf"/>
</dbReference>
<name>A0ABZ1U888_9ACTN</name>
<feature type="domain" description="Histidine kinase/HSP90-like ATPase" evidence="3">
    <location>
        <begin position="28"/>
        <end position="135"/>
    </location>
</feature>
<keyword evidence="1" id="KW-0723">Serine/threonine-protein kinase</keyword>
<protein>
    <submittedName>
        <fullName evidence="4">ATP-binding protein</fullName>
    </submittedName>
</protein>